<name>A0A919L1I6_9ACTN</name>
<dbReference type="GeneID" id="95356441"/>
<dbReference type="Proteomes" id="UP000617734">
    <property type="component" value="Unassembled WGS sequence"/>
</dbReference>
<keyword evidence="2" id="KW-1185">Reference proteome</keyword>
<dbReference type="RefSeq" id="WP_190214155.1">
    <property type="nucleotide sequence ID" value="NZ_BNBO01000047.1"/>
</dbReference>
<dbReference type="EMBL" id="BNBO01000047">
    <property type="protein sequence ID" value="GHH80517.1"/>
    <property type="molecule type" value="Genomic_DNA"/>
</dbReference>
<organism evidence="1 2">
    <name type="scientific">Kitasatospora indigofera</name>
    <dbReference type="NCBI Taxonomy" id="67307"/>
    <lineage>
        <taxon>Bacteria</taxon>
        <taxon>Bacillati</taxon>
        <taxon>Actinomycetota</taxon>
        <taxon>Actinomycetes</taxon>
        <taxon>Kitasatosporales</taxon>
        <taxon>Streptomycetaceae</taxon>
        <taxon>Kitasatospora</taxon>
    </lineage>
</organism>
<proteinExistence type="predicted"/>
<dbReference type="AlphaFoldDB" id="A0A919L1I6"/>
<reference evidence="1" key="2">
    <citation type="submission" date="2020-09" db="EMBL/GenBank/DDBJ databases">
        <authorList>
            <person name="Sun Q."/>
            <person name="Ohkuma M."/>
        </authorList>
    </citation>
    <scope>NUCLEOTIDE SEQUENCE</scope>
    <source>
        <strain evidence="1">JCM 4646</strain>
    </source>
</reference>
<accession>A0A919L1I6</accession>
<protein>
    <submittedName>
        <fullName evidence="1">Uncharacterized protein</fullName>
    </submittedName>
</protein>
<comment type="caution">
    <text evidence="1">The sequence shown here is derived from an EMBL/GenBank/DDBJ whole genome shotgun (WGS) entry which is preliminary data.</text>
</comment>
<evidence type="ECO:0000313" key="2">
    <source>
        <dbReference type="Proteomes" id="UP000617734"/>
    </source>
</evidence>
<gene>
    <name evidence="1" type="ORF">GCM10018781_61240</name>
</gene>
<reference evidence="1" key="1">
    <citation type="journal article" date="2014" name="Int. J. Syst. Evol. Microbiol.">
        <title>Complete genome sequence of Corynebacterium casei LMG S-19264T (=DSM 44701T), isolated from a smear-ripened cheese.</title>
        <authorList>
            <consortium name="US DOE Joint Genome Institute (JGI-PGF)"/>
            <person name="Walter F."/>
            <person name="Albersmeier A."/>
            <person name="Kalinowski J."/>
            <person name="Ruckert C."/>
        </authorList>
    </citation>
    <scope>NUCLEOTIDE SEQUENCE</scope>
    <source>
        <strain evidence="1">JCM 4646</strain>
    </source>
</reference>
<evidence type="ECO:0000313" key="1">
    <source>
        <dbReference type="EMBL" id="GHH80517.1"/>
    </source>
</evidence>
<sequence>MDTERPLGPDAHYLTMTAEAYGWETLWGGEGLAMRRGPWTLRAQFAPSGAFVIAVGCGPDGPLGQMSMPQALEILETRGAPLPRP</sequence>